<dbReference type="SUPFAM" id="SSF46894">
    <property type="entry name" value="C-terminal effector domain of the bipartite response regulators"/>
    <property type="match status" value="1"/>
</dbReference>
<dbReference type="OrthoDB" id="9808843at2"/>
<evidence type="ECO:0000313" key="9">
    <source>
        <dbReference type="Proteomes" id="UP000314616"/>
    </source>
</evidence>
<dbReference type="SMART" id="SM00448">
    <property type="entry name" value="REC"/>
    <property type="match status" value="1"/>
</dbReference>
<dbReference type="CDD" id="cd17535">
    <property type="entry name" value="REC_NarL-like"/>
    <property type="match status" value="1"/>
</dbReference>
<dbReference type="InterPro" id="IPR058245">
    <property type="entry name" value="NreC/VraR/RcsB-like_REC"/>
</dbReference>
<dbReference type="PRINTS" id="PR00038">
    <property type="entry name" value="HTHLUXR"/>
</dbReference>
<feature type="domain" description="HTH luxR-type" evidence="6">
    <location>
        <begin position="145"/>
        <end position="210"/>
    </location>
</feature>
<dbReference type="InterPro" id="IPR001789">
    <property type="entry name" value="Sig_transdc_resp-reg_receiver"/>
</dbReference>
<proteinExistence type="predicted"/>
<dbReference type="GO" id="GO:0003677">
    <property type="term" value="F:DNA binding"/>
    <property type="evidence" value="ECO:0007669"/>
    <property type="project" value="UniProtKB-KW"/>
</dbReference>
<dbReference type="EMBL" id="CP040915">
    <property type="protein sequence ID" value="QDC24416.1"/>
    <property type="molecule type" value="Genomic_DNA"/>
</dbReference>
<name>A0A5B8C8U6_9MICO</name>
<evidence type="ECO:0000256" key="4">
    <source>
        <dbReference type="ARBA" id="ARBA00023163"/>
    </source>
</evidence>
<evidence type="ECO:0000256" key="5">
    <source>
        <dbReference type="PROSITE-ProRule" id="PRU00169"/>
    </source>
</evidence>
<dbReference type="GO" id="GO:0006355">
    <property type="term" value="P:regulation of DNA-templated transcription"/>
    <property type="evidence" value="ECO:0007669"/>
    <property type="project" value="InterPro"/>
</dbReference>
<dbReference type="PANTHER" id="PTHR43214">
    <property type="entry name" value="TWO-COMPONENT RESPONSE REGULATOR"/>
    <property type="match status" value="1"/>
</dbReference>
<dbReference type="SUPFAM" id="SSF52172">
    <property type="entry name" value="CheY-like"/>
    <property type="match status" value="1"/>
</dbReference>
<accession>A0A5B8C8U6</accession>
<protein>
    <submittedName>
        <fullName evidence="8">Response regulator transcription factor</fullName>
    </submittedName>
</protein>
<dbReference type="InterPro" id="IPR039420">
    <property type="entry name" value="WalR-like"/>
</dbReference>
<evidence type="ECO:0000259" key="7">
    <source>
        <dbReference type="PROSITE" id="PS50110"/>
    </source>
</evidence>
<reference evidence="8 9" key="1">
    <citation type="submission" date="2019-05" db="EMBL/GenBank/DDBJ databases">
        <title>Georgenia *** sp. nov., and Georgenia *** sp. nov., isolated from the intestinal contents of plateau pika (Ochotona curzoniae) in the Qinghai-Tibet plateau of China.</title>
        <authorList>
            <person name="Tian Z."/>
        </authorList>
    </citation>
    <scope>NUCLEOTIDE SEQUENCE [LARGE SCALE GENOMIC DNA]</scope>
    <source>
        <strain evidence="8 9">Z443</strain>
    </source>
</reference>
<feature type="domain" description="Response regulatory" evidence="7">
    <location>
        <begin position="2"/>
        <end position="118"/>
    </location>
</feature>
<keyword evidence="4" id="KW-0804">Transcription</keyword>
<evidence type="ECO:0000256" key="3">
    <source>
        <dbReference type="ARBA" id="ARBA00023125"/>
    </source>
</evidence>
<organism evidence="8 9">
    <name type="scientific">Georgenia yuyongxinii</name>
    <dbReference type="NCBI Taxonomy" id="2589797"/>
    <lineage>
        <taxon>Bacteria</taxon>
        <taxon>Bacillati</taxon>
        <taxon>Actinomycetota</taxon>
        <taxon>Actinomycetes</taxon>
        <taxon>Micrococcales</taxon>
        <taxon>Bogoriellaceae</taxon>
        <taxon>Georgenia</taxon>
    </lineage>
</organism>
<dbReference type="Pfam" id="PF00196">
    <property type="entry name" value="GerE"/>
    <property type="match status" value="1"/>
</dbReference>
<keyword evidence="3" id="KW-0238">DNA-binding</keyword>
<evidence type="ECO:0000256" key="2">
    <source>
        <dbReference type="ARBA" id="ARBA00023015"/>
    </source>
</evidence>
<dbReference type="InterPro" id="IPR000792">
    <property type="entry name" value="Tscrpt_reg_LuxR_C"/>
</dbReference>
<dbReference type="PROSITE" id="PS50043">
    <property type="entry name" value="HTH_LUXR_2"/>
    <property type="match status" value="1"/>
</dbReference>
<feature type="modified residue" description="4-aspartylphosphate" evidence="5">
    <location>
        <position position="53"/>
    </location>
</feature>
<dbReference type="CDD" id="cd06170">
    <property type="entry name" value="LuxR_C_like"/>
    <property type="match status" value="1"/>
</dbReference>
<keyword evidence="2" id="KW-0805">Transcription regulation</keyword>
<dbReference type="InterPro" id="IPR016032">
    <property type="entry name" value="Sig_transdc_resp-reg_C-effctor"/>
</dbReference>
<dbReference type="PROSITE" id="PS00622">
    <property type="entry name" value="HTH_LUXR_1"/>
    <property type="match status" value="1"/>
</dbReference>
<dbReference type="PANTHER" id="PTHR43214:SF24">
    <property type="entry name" value="TRANSCRIPTIONAL REGULATORY PROTEIN NARL-RELATED"/>
    <property type="match status" value="1"/>
</dbReference>
<sequence>MRVVVVDDHPVYREGLSAVIGRMDAVEVVGEADDGEAAVPLVQRLQPDVVVMDLHMPRLNGIDATRQVLEVAPSTGVLVLTMLEGDESVFAAMRAGARGYVLKGADRGEIERALRAVASGEVVFSAGVAARVLAWFRTGGAARESLAPFPELTEREREVLTLVARGLTNTEIASRLVVSGKTVRNHVSNVFAKLHVTDRASAVARARDAGLGRTDLA</sequence>
<dbReference type="PROSITE" id="PS50110">
    <property type="entry name" value="RESPONSE_REGULATORY"/>
    <property type="match status" value="1"/>
</dbReference>
<keyword evidence="1 5" id="KW-0597">Phosphoprotein</keyword>
<gene>
    <name evidence="8" type="ORF">FE374_07055</name>
</gene>
<dbReference type="GO" id="GO:0000160">
    <property type="term" value="P:phosphorelay signal transduction system"/>
    <property type="evidence" value="ECO:0007669"/>
    <property type="project" value="InterPro"/>
</dbReference>
<dbReference type="KEGG" id="gyu:FE374_07055"/>
<evidence type="ECO:0000256" key="1">
    <source>
        <dbReference type="ARBA" id="ARBA00022553"/>
    </source>
</evidence>
<evidence type="ECO:0000313" key="8">
    <source>
        <dbReference type="EMBL" id="QDC24416.1"/>
    </source>
</evidence>
<dbReference type="AlphaFoldDB" id="A0A5B8C8U6"/>
<evidence type="ECO:0000259" key="6">
    <source>
        <dbReference type="PROSITE" id="PS50043"/>
    </source>
</evidence>
<dbReference type="SMART" id="SM00421">
    <property type="entry name" value="HTH_LUXR"/>
    <property type="match status" value="1"/>
</dbReference>
<dbReference type="Pfam" id="PF00072">
    <property type="entry name" value="Response_reg"/>
    <property type="match status" value="1"/>
</dbReference>
<dbReference type="Proteomes" id="UP000314616">
    <property type="component" value="Chromosome"/>
</dbReference>
<dbReference type="Gene3D" id="3.40.50.2300">
    <property type="match status" value="1"/>
</dbReference>
<dbReference type="InterPro" id="IPR011006">
    <property type="entry name" value="CheY-like_superfamily"/>
</dbReference>